<keyword evidence="2" id="KW-1185">Reference proteome</keyword>
<evidence type="ECO:0000313" key="1">
    <source>
        <dbReference type="EMBL" id="KAK4827357.1"/>
    </source>
</evidence>
<gene>
    <name evidence="1" type="ORF">QYF61_017282</name>
</gene>
<name>A0AAN7S3R4_MYCAM</name>
<evidence type="ECO:0000313" key="2">
    <source>
        <dbReference type="Proteomes" id="UP001333110"/>
    </source>
</evidence>
<accession>A0AAN7S3R4</accession>
<organism evidence="1 2">
    <name type="scientific">Mycteria americana</name>
    <name type="common">Wood stork</name>
    <dbReference type="NCBI Taxonomy" id="33587"/>
    <lineage>
        <taxon>Eukaryota</taxon>
        <taxon>Metazoa</taxon>
        <taxon>Chordata</taxon>
        <taxon>Craniata</taxon>
        <taxon>Vertebrata</taxon>
        <taxon>Euteleostomi</taxon>
        <taxon>Archelosauria</taxon>
        <taxon>Archosauria</taxon>
        <taxon>Dinosauria</taxon>
        <taxon>Saurischia</taxon>
        <taxon>Theropoda</taxon>
        <taxon>Coelurosauria</taxon>
        <taxon>Aves</taxon>
        <taxon>Neognathae</taxon>
        <taxon>Neoaves</taxon>
        <taxon>Aequornithes</taxon>
        <taxon>Ciconiiformes</taxon>
        <taxon>Ciconiidae</taxon>
        <taxon>Mycteria</taxon>
    </lineage>
</organism>
<proteinExistence type="predicted"/>
<protein>
    <submittedName>
        <fullName evidence="1">Uncharacterized protein</fullName>
    </submittedName>
</protein>
<reference evidence="1 2" key="1">
    <citation type="journal article" date="2023" name="J. Hered.">
        <title>Chromosome-level genome of the wood stork (Mycteria americana) provides insight into avian chromosome evolution.</title>
        <authorList>
            <person name="Flamio R. Jr."/>
            <person name="Ramstad K.M."/>
        </authorList>
    </citation>
    <scope>NUCLEOTIDE SEQUENCE [LARGE SCALE GENOMIC DNA]</scope>
    <source>
        <strain evidence="1">JAX WOST 10</strain>
    </source>
</reference>
<dbReference type="Proteomes" id="UP001333110">
    <property type="component" value="Unassembled WGS sequence"/>
</dbReference>
<comment type="caution">
    <text evidence="1">The sequence shown here is derived from an EMBL/GenBank/DDBJ whole genome shotgun (WGS) entry which is preliminary data.</text>
</comment>
<dbReference type="AlphaFoldDB" id="A0AAN7S3R4"/>
<dbReference type="EMBL" id="JAUNZN010000002">
    <property type="protein sequence ID" value="KAK4827357.1"/>
    <property type="molecule type" value="Genomic_DNA"/>
</dbReference>
<sequence>MILKVFSNLNDSMILSGLYSSDFPPEKLSRVNHGVLGHLLSSTLGLFGYLKPSGPCSKGIACSLSEHIDDNCFDIVDYLEPDSYSNRFPIRLGIFAVELEDAFKALHVAVQPGTRHKDAKQNSDDLGRLTGSLQREKPVVPHVLISKRTEEPLAENLREFHESSNRIIGTFINIAKMTSAHSYGLVHGKLEQQLHSFCQLEK</sequence>